<evidence type="ECO:0000259" key="3">
    <source>
        <dbReference type="Pfam" id="PF22570"/>
    </source>
</evidence>
<feature type="transmembrane region" description="Helical" evidence="1">
    <location>
        <begin position="40"/>
        <end position="60"/>
    </location>
</feature>
<evidence type="ECO:0008006" key="6">
    <source>
        <dbReference type="Google" id="ProtNLM"/>
    </source>
</evidence>
<proteinExistence type="predicted"/>
<evidence type="ECO:0000313" key="4">
    <source>
        <dbReference type="EMBL" id="KAA3770591.1"/>
    </source>
</evidence>
<feature type="transmembrane region" description="Helical" evidence="1">
    <location>
        <begin position="90"/>
        <end position="110"/>
    </location>
</feature>
<evidence type="ECO:0000256" key="1">
    <source>
        <dbReference type="SAM" id="Phobius"/>
    </source>
</evidence>
<keyword evidence="1" id="KW-1133">Transmembrane helix</keyword>
<dbReference type="Pfam" id="PF22570">
    <property type="entry name" value="LiaF-TM"/>
    <property type="match status" value="1"/>
</dbReference>
<gene>
    <name evidence="4" type="ORF">F3F73_01170</name>
</gene>
<dbReference type="PANTHER" id="PTHR40763:SF5">
    <property type="entry name" value="MEMBRANE PROTEIN"/>
    <property type="match status" value="1"/>
</dbReference>
<keyword evidence="1" id="KW-0472">Membrane</keyword>
<sequence>MEKKSATPSGFTGRQLMATILIACGVLLLGRNLGIFPNRIFHIIVSWPMLLVVLGAYSFLRRQAFTGVVLFAIGLCFILPRLGWLPWGPANVSAVLWPVLLVCVGIAFFYRPQCRKRERKIQSETDFTTRQHHSGDGFVRSDNVFGGVKQVVLDEVFKGAEIRNSFGGTVLDLRRTNIEQGETYIDVECNFGGVEIYVPLDWRVDLQANAFLGGCEDKRVPGVNIDQSRRLVVIGNVSFGGVEIKG</sequence>
<name>A0A7J4XP88_9BACE</name>
<dbReference type="InterPro" id="IPR024425">
    <property type="entry name" value="LiaF-like_C"/>
</dbReference>
<reference evidence="4 5" key="1">
    <citation type="journal article" date="2019" name="Nat. Med.">
        <title>A library of human gut bacterial isolates paired with longitudinal multiomics data enables mechanistic microbiome research.</title>
        <authorList>
            <person name="Poyet M."/>
            <person name="Groussin M."/>
            <person name="Gibbons S.M."/>
            <person name="Avila-Pacheco J."/>
            <person name="Jiang X."/>
            <person name="Kearney S.M."/>
            <person name="Perrotta A.R."/>
            <person name="Berdy B."/>
            <person name="Zhao S."/>
            <person name="Lieberman T.D."/>
            <person name="Swanson P.K."/>
            <person name="Smith M."/>
            <person name="Roesemann S."/>
            <person name="Alexander J.E."/>
            <person name="Rich S.A."/>
            <person name="Livny J."/>
            <person name="Vlamakis H."/>
            <person name="Clish C."/>
            <person name="Bullock K."/>
            <person name="Deik A."/>
            <person name="Scott J."/>
            <person name="Pierce K.A."/>
            <person name="Xavier R.J."/>
            <person name="Alm E.J."/>
        </authorList>
    </citation>
    <scope>NUCLEOTIDE SEQUENCE [LARGE SCALE GENOMIC DNA]</scope>
    <source>
        <strain evidence="4 5">BIOML-A10</strain>
    </source>
</reference>
<accession>A0A7J4XP88</accession>
<dbReference type="Pfam" id="PF09922">
    <property type="entry name" value="LiaF-like_C"/>
    <property type="match status" value="1"/>
</dbReference>
<protein>
    <recommendedName>
        <fullName evidence="6">Cell wall-active antibiotics response LiaF-like C-terminal domain-containing protein</fullName>
    </recommendedName>
</protein>
<feature type="transmembrane region" description="Helical" evidence="1">
    <location>
        <begin position="67"/>
        <end position="84"/>
    </location>
</feature>
<dbReference type="AlphaFoldDB" id="A0A7J4XP88"/>
<dbReference type="Proteomes" id="UP000422221">
    <property type="component" value="Unassembled WGS sequence"/>
</dbReference>
<dbReference type="GeneID" id="93115970"/>
<evidence type="ECO:0000313" key="5">
    <source>
        <dbReference type="Proteomes" id="UP000422221"/>
    </source>
</evidence>
<dbReference type="RefSeq" id="WP_007478605.1">
    <property type="nucleotide sequence ID" value="NZ_CAXSTI010000005.1"/>
</dbReference>
<dbReference type="PANTHER" id="PTHR40763">
    <property type="entry name" value="MEMBRANE PROTEIN-RELATED"/>
    <property type="match status" value="1"/>
</dbReference>
<comment type="caution">
    <text evidence="4">The sequence shown here is derived from an EMBL/GenBank/DDBJ whole genome shotgun (WGS) entry which is preliminary data.</text>
</comment>
<keyword evidence="1" id="KW-0812">Transmembrane</keyword>
<organism evidence="4 5">
    <name type="scientific">Bacteroides salyersiae</name>
    <dbReference type="NCBI Taxonomy" id="291644"/>
    <lineage>
        <taxon>Bacteria</taxon>
        <taxon>Pseudomonadati</taxon>
        <taxon>Bacteroidota</taxon>
        <taxon>Bacteroidia</taxon>
        <taxon>Bacteroidales</taxon>
        <taxon>Bacteroidaceae</taxon>
        <taxon>Bacteroides</taxon>
    </lineage>
</organism>
<feature type="domain" description="LiaF transmembrane" evidence="3">
    <location>
        <begin position="17"/>
        <end position="113"/>
    </location>
</feature>
<feature type="transmembrane region" description="Helical" evidence="1">
    <location>
        <begin position="16"/>
        <end position="34"/>
    </location>
</feature>
<dbReference type="EMBL" id="VWMK01000001">
    <property type="protein sequence ID" value="KAA3770591.1"/>
    <property type="molecule type" value="Genomic_DNA"/>
</dbReference>
<feature type="domain" description="Cell wall-active antibiotics response LiaF-like C-terminal" evidence="2">
    <location>
        <begin position="157"/>
        <end position="216"/>
    </location>
</feature>
<evidence type="ECO:0000259" key="2">
    <source>
        <dbReference type="Pfam" id="PF09922"/>
    </source>
</evidence>
<dbReference type="InterPro" id="IPR054331">
    <property type="entry name" value="LiaF_TM"/>
</dbReference>